<evidence type="ECO:0000256" key="5">
    <source>
        <dbReference type="SAM" id="Phobius"/>
    </source>
</evidence>
<dbReference type="GO" id="GO:0005886">
    <property type="term" value="C:plasma membrane"/>
    <property type="evidence" value="ECO:0007669"/>
    <property type="project" value="InterPro"/>
</dbReference>
<dbReference type="STRING" id="989403.SAMN05421798_105237"/>
<dbReference type="OrthoDB" id="9811954at2"/>
<organism evidence="6 7">
    <name type="scientific">Pseudovibrio axinellae</name>
    <dbReference type="NCBI Taxonomy" id="989403"/>
    <lineage>
        <taxon>Bacteria</taxon>
        <taxon>Pseudomonadati</taxon>
        <taxon>Pseudomonadota</taxon>
        <taxon>Alphaproteobacteria</taxon>
        <taxon>Hyphomicrobiales</taxon>
        <taxon>Stappiaceae</taxon>
        <taxon>Pseudovibrio</taxon>
    </lineage>
</organism>
<dbReference type="RefSeq" id="WP_068002015.1">
    <property type="nucleotide sequence ID" value="NZ_FOFM01000005.1"/>
</dbReference>
<keyword evidence="4 5" id="KW-0472">Membrane</keyword>
<dbReference type="InterPro" id="IPR019691">
    <property type="entry name" value="DUF2585"/>
</dbReference>
<reference evidence="6 7" key="1">
    <citation type="journal article" date="2016" name="Front. Microbiol.">
        <title>Comparative Genomic Analysis Reveals a Diverse Repertoire of Genes Involved in Prokaryote-Eukaryote Interactions within the Pseudovibrio Genus.</title>
        <authorList>
            <person name="Romano S."/>
            <person name="Fernandez-Guerra A."/>
            <person name="Reen F.J."/>
            <person name="Glockner F.O."/>
            <person name="Crowley S.P."/>
            <person name="O'Sullivan O."/>
            <person name="Cotter P.D."/>
            <person name="Adams C."/>
            <person name="Dobson A.D."/>
            <person name="O'Gara F."/>
        </authorList>
    </citation>
    <scope>NUCLEOTIDE SEQUENCE [LARGE SCALE GENOMIC DNA]</scope>
    <source>
        <strain evidence="6 7">Ad2</strain>
    </source>
</reference>
<evidence type="ECO:0000313" key="6">
    <source>
        <dbReference type="EMBL" id="KZL21323.1"/>
    </source>
</evidence>
<dbReference type="AlphaFoldDB" id="A0A161XHD6"/>
<evidence type="ECO:0000256" key="1">
    <source>
        <dbReference type="ARBA" id="ARBA00022475"/>
    </source>
</evidence>
<evidence type="ECO:0000256" key="3">
    <source>
        <dbReference type="ARBA" id="ARBA00022989"/>
    </source>
</evidence>
<keyword evidence="2 5" id="KW-0812">Transmembrane</keyword>
<keyword evidence="3 5" id="KW-1133">Transmembrane helix</keyword>
<proteinExistence type="predicted"/>
<evidence type="ECO:0000256" key="4">
    <source>
        <dbReference type="ARBA" id="ARBA00023136"/>
    </source>
</evidence>
<feature type="transmembrane region" description="Helical" evidence="5">
    <location>
        <begin position="152"/>
        <end position="170"/>
    </location>
</feature>
<protein>
    <submittedName>
        <fullName evidence="6">Uncharacterized protein</fullName>
    </submittedName>
</protein>
<keyword evidence="1" id="KW-1003">Cell membrane</keyword>
<name>A0A161XHD6_9HYPH</name>
<dbReference type="NCBIfam" id="NF002099">
    <property type="entry name" value="PRK00944.1"/>
    <property type="match status" value="1"/>
</dbReference>
<sequence length="196" mass="22386">MLDRLSSKHYALIIITLLILTAVTLLAMGHDPICKCGEIRLWVGDVNSSQSSQQISDWYTPSHIIHGFLFYALFWWLGRLFTGGVGWPVGFRLVLSVVLEAAWEILENSSFVINRYREATIALDYFGDSVLNSIFDILWMMFGFWLAGRLPVWLSIVLIIAMEVIVGAIIRDNLTLNVIMLLHPIDSIKEWQLRAF</sequence>
<dbReference type="PATRIC" id="fig|989403.3.peg.655"/>
<feature type="transmembrane region" description="Helical" evidence="5">
    <location>
        <begin position="12"/>
        <end position="30"/>
    </location>
</feature>
<dbReference type="Proteomes" id="UP000076577">
    <property type="component" value="Unassembled WGS sequence"/>
</dbReference>
<keyword evidence="7" id="KW-1185">Reference proteome</keyword>
<accession>A0A161XHD6</accession>
<comment type="caution">
    <text evidence="6">The sequence shown here is derived from an EMBL/GenBank/DDBJ whole genome shotgun (WGS) entry which is preliminary data.</text>
</comment>
<evidence type="ECO:0000313" key="7">
    <source>
        <dbReference type="Proteomes" id="UP000076577"/>
    </source>
</evidence>
<dbReference type="Pfam" id="PF10755">
    <property type="entry name" value="DUF2585"/>
    <property type="match status" value="1"/>
</dbReference>
<evidence type="ECO:0000256" key="2">
    <source>
        <dbReference type="ARBA" id="ARBA00022692"/>
    </source>
</evidence>
<gene>
    <name evidence="6" type="ORF">PsAD2_00614</name>
</gene>
<dbReference type="EMBL" id="LMCB01000004">
    <property type="protein sequence ID" value="KZL21323.1"/>
    <property type="molecule type" value="Genomic_DNA"/>
</dbReference>